<evidence type="ECO:0000313" key="10">
    <source>
        <dbReference type="Proteomes" id="UP000321555"/>
    </source>
</evidence>
<evidence type="ECO:0000256" key="4">
    <source>
        <dbReference type="ARBA" id="ARBA00022544"/>
    </source>
</evidence>
<evidence type="ECO:0000256" key="5">
    <source>
        <dbReference type="ARBA" id="ARBA00022692"/>
    </source>
</evidence>
<feature type="transmembrane region" description="Helical" evidence="8">
    <location>
        <begin position="274"/>
        <end position="294"/>
    </location>
</feature>
<comment type="subcellular location">
    <subcellularLocation>
        <location evidence="1">Membrane</location>
        <topology evidence="1">Multi-pass membrane protein</topology>
    </subcellularLocation>
</comment>
<accession>A0A5B8Z196</accession>
<evidence type="ECO:0000256" key="8">
    <source>
        <dbReference type="SAM" id="Phobius"/>
    </source>
</evidence>
<evidence type="ECO:0000256" key="2">
    <source>
        <dbReference type="ARBA" id="ARBA00007998"/>
    </source>
</evidence>
<dbReference type="Pfam" id="PF03845">
    <property type="entry name" value="Spore_permease"/>
    <property type="match status" value="1"/>
</dbReference>
<keyword evidence="5 8" id="KW-0812">Transmembrane</keyword>
<dbReference type="EMBL" id="CP042593">
    <property type="protein sequence ID" value="QED46750.1"/>
    <property type="molecule type" value="Genomic_DNA"/>
</dbReference>
<evidence type="ECO:0000256" key="6">
    <source>
        <dbReference type="ARBA" id="ARBA00022989"/>
    </source>
</evidence>
<dbReference type="NCBIfam" id="TIGR00912">
    <property type="entry name" value="2A0309"/>
    <property type="match status" value="1"/>
</dbReference>
<keyword evidence="6 8" id="KW-1133">Transmembrane helix</keyword>
<sequence length="367" mass="41455">MFLQEKNSLTSVQTTVIITNNILSAGIIILPRTALEAGKTPDVWISVILGGLISIVLGIVMVKLSQCFPKKTFYQYSSDLLGKWVGNFLSLSMIIYFLTLSSYEVRILTEIANFFLLEGTPKWAIIMPFLWIGLYLLLGGISPLARISEVIFPITIIFFLFVLLLSFKIFEPDNLRPFMGQGILPVLKGIKSTIFTFIGAEIMLLIVSFMEEPKKGVKIIIIGIAIPIFFNLIAIIMVIGALSIDGVLHRTWPTLDLVRSYEVRGMFFERFESLLLVIWTMQFFSTFCITYFSSALGLSQIFNKKIHPFLYALLPIIYIVASIPKTLDEIFFMGDIIGKFAIIFFTLLPLPLLFIAKWKGIKNEKGL</sequence>
<feature type="transmembrane region" description="Helical" evidence="8">
    <location>
        <begin position="150"/>
        <end position="170"/>
    </location>
</feature>
<feature type="transmembrane region" description="Helical" evidence="8">
    <location>
        <begin position="12"/>
        <end position="31"/>
    </location>
</feature>
<dbReference type="PANTHER" id="PTHR34975:SF2">
    <property type="entry name" value="SPORE GERMINATION PROTEIN A2"/>
    <property type="match status" value="1"/>
</dbReference>
<dbReference type="OrthoDB" id="2716906at2"/>
<evidence type="ECO:0000256" key="3">
    <source>
        <dbReference type="ARBA" id="ARBA00022448"/>
    </source>
</evidence>
<organism evidence="9 10">
    <name type="scientific">Cytobacillus dafuensis</name>
    <name type="common">Bacillus dafuensis</name>
    <dbReference type="NCBI Taxonomy" id="1742359"/>
    <lineage>
        <taxon>Bacteria</taxon>
        <taxon>Bacillati</taxon>
        <taxon>Bacillota</taxon>
        <taxon>Bacilli</taxon>
        <taxon>Bacillales</taxon>
        <taxon>Bacillaceae</taxon>
        <taxon>Cytobacillus</taxon>
    </lineage>
</organism>
<keyword evidence="3" id="KW-0813">Transport</keyword>
<dbReference type="KEGG" id="bda:FSZ17_05360"/>
<protein>
    <submittedName>
        <fullName evidence="9">GerAB/ArcD/ProY family transporter</fullName>
    </submittedName>
</protein>
<dbReference type="GO" id="GO:0016020">
    <property type="term" value="C:membrane"/>
    <property type="evidence" value="ECO:0007669"/>
    <property type="project" value="UniProtKB-SubCell"/>
</dbReference>
<reference evidence="10" key="1">
    <citation type="submission" date="2019-08" db="EMBL/GenBank/DDBJ databases">
        <authorList>
            <person name="Zheng X."/>
        </authorList>
    </citation>
    <scope>NUCLEOTIDE SEQUENCE [LARGE SCALE GENOMIC DNA]</scope>
    <source>
        <strain evidence="10">FJAT-25496</strain>
    </source>
</reference>
<feature type="transmembrane region" description="Helical" evidence="8">
    <location>
        <begin position="306"/>
        <end position="324"/>
    </location>
</feature>
<dbReference type="RefSeq" id="WP_057775921.1">
    <property type="nucleotide sequence ID" value="NZ_CP042593.1"/>
</dbReference>
<feature type="transmembrane region" description="Helical" evidence="8">
    <location>
        <begin position="219"/>
        <end position="244"/>
    </location>
</feature>
<name>A0A5B8Z196_CYTDA</name>
<dbReference type="STRING" id="1742359.GCA_001439625_00856"/>
<keyword evidence="4" id="KW-0309">Germination</keyword>
<dbReference type="InterPro" id="IPR004761">
    <property type="entry name" value="Spore_GerAB"/>
</dbReference>
<keyword evidence="10" id="KW-1185">Reference proteome</keyword>
<comment type="similarity">
    <text evidence="2">Belongs to the amino acid-polyamine-organocation (APC) superfamily. Spore germination protein (SGP) (TC 2.A.3.9) family.</text>
</comment>
<dbReference type="GO" id="GO:0009847">
    <property type="term" value="P:spore germination"/>
    <property type="evidence" value="ECO:0007669"/>
    <property type="project" value="InterPro"/>
</dbReference>
<feature type="transmembrane region" description="Helical" evidence="8">
    <location>
        <begin position="190"/>
        <end position="207"/>
    </location>
</feature>
<proteinExistence type="inferred from homology"/>
<evidence type="ECO:0000256" key="7">
    <source>
        <dbReference type="ARBA" id="ARBA00023136"/>
    </source>
</evidence>
<dbReference type="Proteomes" id="UP000321555">
    <property type="component" value="Chromosome"/>
</dbReference>
<evidence type="ECO:0000256" key="1">
    <source>
        <dbReference type="ARBA" id="ARBA00004141"/>
    </source>
</evidence>
<feature type="transmembrane region" description="Helical" evidence="8">
    <location>
        <begin position="43"/>
        <end position="64"/>
    </location>
</feature>
<feature type="transmembrane region" description="Helical" evidence="8">
    <location>
        <begin position="123"/>
        <end position="141"/>
    </location>
</feature>
<keyword evidence="7 8" id="KW-0472">Membrane</keyword>
<dbReference type="PANTHER" id="PTHR34975">
    <property type="entry name" value="SPORE GERMINATION PROTEIN A2"/>
    <property type="match status" value="1"/>
</dbReference>
<dbReference type="Gene3D" id="1.20.1740.10">
    <property type="entry name" value="Amino acid/polyamine transporter I"/>
    <property type="match status" value="1"/>
</dbReference>
<feature type="transmembrane region" description="Helical" evidence="8">
    <location>
        <begin position="84"/>
        <end position="103"/>
    </location>
</feature>
<gene>
    <name evidence="9" type="ORF">FSZ17_05360</name>
</gene>
<dbReference type="AlphaFoldDB" id="A0A5B8Z196"/>
<feature type="transmembrane region" description="Helical" evidence="8">
    <location>
        <begin position="336"/>
        <end position="356"/>
    </location>
</feature>
<evidence type="ECO:0000313" key="9">
    <source>
        <dbReference type="EMBL" id="QED46750.1"/>
    </source>
</evidence>